<dbReference type="AlphaFoldDB" id="A0A9P6D6K1"/>
<accession>A0A9P6D6K1</accession>
<organism evidence="1 2">
    <name type="scientific">Pleurotus eryngii</name>
    <name type="common">Boletus of the steppes</name>
    <dbReference type="NCBI Taxonomy" id="5323"/>
    <lineage>
        <taxon>Eukaryota</taxon>
        <taxon>Fungi</taxon>
        <taxon>Dikarya</taxon>
        <taxon>Basidiomycota</taxon>
        <taxon>Agaricomycotina</taxon>
        <taxon>Agaricomycetes</taxon>
        <taxon>Agaricomycetidae</taxon>
        <taxon>Agaricales</taxon>
        <taxon>Pleurotineae</taxon>
        <taxon>Pleurotaceae</taxon>
        <taxon>Pleurotus</taxon>
    </lineage>
</organism>
<evidence type="ECO:0000313" key="2">
    <source>
        <dbReference type="Proteomes" id="UP000807025"/>
    </source>
</evidence>
<protein>
    <submittedName>
        <fullName evidence="1">Uncharacterized protein</fullName>
    </submittedName>
</protein>
<keyword evidence="2" id="KW-1185">Reference proteome</keyword>
<dbReference type="Proteomes" id="UP000807025">
    <property type="component" value="Unassembled WGS sequence"/>
</dbReference>
<name>A0A9P6D6K1_PLEER</name>
<sequence length="82" mass="8740">MDIVVRYASCISYLPVLLVSECSAIDTIYGCQDGKDGKDGLKAGIKSTTVLFASAQSSSSRDIARGALNSGYAERPRIYVLC</sequence>
<comment type="caution">
    <text evidence="1">The sequence shown here is derived from an EMBL/GenBank/DDBJ whole genome shotgun (WGS) entry which is preliminary data.</text>
</comment>
<proteinExistence type="predicted"/>
<reference evidence="1" key="1">
    <citation type="submission" date="2020-11" db="EMBL/GenBank/DDBJ databases">
        <authorList>
            <consortium name="DOE Joint Genome Institute"/>
            <person name="Ahrendt S."/>
            <person name="Riley R."/>
            <person name="Andreopoulos W."/>
            <person name="Labutti K."/>
            <person name="Pangilinan J."/>
            <person name="Ruiz-Duenas F.J."/>
            <person name="Barrasa J.M."/>
            <person name="Sanchez-Garcia M."/>
            <person name="Camarero S."/>
            <person name="Miyauchi S."/>
            <person name="Serrano A."/>
            <person name="Linde D."/>
            <person name="Babiker R."/>
            <person name="Drula E."/>
            <person name="Ayuso-Fernandez I."/>
            <person name="Pacheco R."/>
            <person name="Padilla G."/>
            <person name="Ferreira P."/>
            <person name="Barriuso J."/>
            <person name="Kellner H."/>
            <person name="Castanera R."/>
            <person name="Alfaro M."/>
            <person name="Ramirez L."/>
            <person name="Pisabarro A.G."/>
            <person name="Kuo A."/>
            <person name="Tritt A."/>
            <person name="Lipzen A."/>
            <person name="He G."/>
            <person name="Yan M."/>
            <person name="Ng V."/>
            <person name="Cullen D."/>
            <person name="Martin F."/>
            <person name="Rosso M.-N."/>
            <person name="Henrissat B."/>
            <person name="Hibbett D."/>
            <person name="Martinez A.T."/>
            <person name="Grigoriev I.V."/>
        </authorList>
    </citation>
    <scope>NUCLEOTIDE SEQUENCE</scope>
    <source>
        <strain evidence="1">ATCC 90797</strain>
    </source>
</reference>
<dbReference type="EMBL" id="MU154591">
    <property type="protein sequence ID" value="KAF9493087.1"/>
    <property type="molecule type" value="Genomic_DNA"/>
</dbReference>
<gene>
    <name evidence="1" type="ORF">BDN71DRAFT_1450799</name>
</gene>
<evidence type="ECO:0000313" key="1">
    <source>
        <dbReference type="EMBL" id="KAF9493087.1"/>
    </source>
</evidence>